<dbReference type="Gene3D" id="3.90.400.10">
    <property type="entry name" value="Oligo-1,6-glucosidase, Domain 2"/>
    <property type="match status" value="1"/>
</dbReference>
<dbReference type="CTD" id="40941"/>
<organism evidence="4 5">
    <name type="scientific">Dermatophagoides pteronyssinus</name>
    <name type="common">European house dust mite</name>
    <dbReference type="NCBI Taxonomy" id="6956"/>
    <lineage>
        <taxon>Eukaryota</taxon>
        <taxon>Metazoa</taxon>
        <taxon>Ecdysozoa</taxon>
        <taxon>Arthropoda</taxon>
        <taxon>Chelicerata</taxon>
        <taxon>Arachnida</taxon>
        <taxon>Acari</taxon>
        <taxon>Acariformes</taxon>
        <taxon>Sarcoptiformes</taxon>
        <taxon>Astigmata</taxon>
        <taxon>Psoroptidia</taxon>
        <taxon>Analgoidea</taxon>
        <taxon>Pyroglyphidae</taxon>
        <taxon>Dermatophagoidinae</taxon>
        <taxon>Dermatophagoides</taxon>
    </lineage>
</organism>
<feature type="compositionally biased region" description="Polar residues" evidence="1">
    <location>
        <begin position="27"/>
        <end position="67"/>
    </location>
</feature>
<dbReference type="PANTHER" id="PTHR46673">
    <property type="entry name" value="4F2 CELL-SURFACE ANTIGEN HEAVY CHAIN"/>
    <property type="match status" value="1"/>
</dbReference>
<protein>
    <submittedName>
        <fullName evidence="5">Uncharacterized protein LOC113795973</fullName>
    </submittedName>
</protein>
<dbReference type="InParanoid" id="A0A6P6Y9N3"/>
<dbReference type="InterPro" id="IPR013780">
    <property type="entry name" value="Glyco_hydro_b"/>
</dbReference>
<dbReference type="GO" id="GO:0015190">
    <property type="term" value="F:L-leucine transmembrane transporter activity"/>
    <property type="evidence" value="ECO:0007669"/>
    <property type="project" value="TreeGrafter"/>
</dbReference>
<gene>
    <name evidence="5" type="primary">LOC113795973</name>
</gene>
<evidence type="ECO:0000256" key="1">
    <source>
        <dbReference type="SAM" id="MobiDB-lite"/>
    </source>
</evidence>
<proteinExistence type="predicted"/>
<dbReference type="InterPro" id="IPR042280">
    <property type="entry name" value="SLC3A2"/>
</dbReference>
<keyword evidence="2" id="KW-0812">Transmembrane</keyword>
<dbReference type="OMA" id="WWKKSSI"/>
<dbReference type="InterPro" id="IPR045857">
    <property type="entry name" value="O16G_dom_2"/>
</dbReference>
<dbReference type="GO" id="GO:0016324">
    <property type="term" value="C:apical plasma membrane"/>
    <property type="evidence" value="ECO:0007669"/>
    <property type="project" value="TreeGrafter"/>
</dbReference>
<reference evidence="5" key="1">
    <citation type="submission" date="2025-08" db="UniProtKB">
        <authorList>
            <consortium name="RefSeq"/>
        </authorList>
    </citation>
    <scope>IDENTIFICATION</scope>
    <source>
        <strain evidence="5">Airmid</strain>
    </source>
</reference>
<dbReference type="AlphaFoldDB" id="A0A6P6Y9N3"/>
<keyword evidence="2" id="KW-1133">Transmembrane helix</keyword>
<evidence type="ECO:0000313" key="4">
    <source>
        <dbReference type="Proteomes" id="UP000515146"/>
    </source>
</evidence>
<dbReference type="Proteomes" id="UP000515146">
    <property type="component" value="Unplaced"/>
</dbReference>
<dbReference type="RefSeq" id="XP_027202015.1">
    <property type="nucleotide sequence ID" value="XM_027346214.1"/>
</dbReference>
<dbReference type="OrthoDB" id="1740265at2759"/>
<dbReference type="SUPFAM" id="SSF51445">
    <property type="entry name" value="(Trans)glycosidases"/>
    <property type="match status" value="1"/>
</dbReference>
<dbReference type="Pfam" id="PF16028">
    <property type="entry name" value="SLC3A2_N"/>
    <property type="match status" value="1"/>
</dbReference>
<dbReference type="GO" id="GO:0015173">
    <property type="term" value="F:aromatic amino acid transmembrane transporter activity"/>
    <property type="evidence" value="ECO:0007669"/>
    <property type="project" value="TreeGrafter"/>
</dbReference>
<dbReference type="KEGG" id="dpte:113795973"/>
<dbReference type="Gene3D" id="3.20.20.80">
    <property type="entry name" value="Glycosidases"/>
    <property type="match status" value="1"/>
</dbReference>
<dbReference type="GO" id="GO:0015823">
    <property type="term" value="P:phenylalanine transport"/>
    <property type="evidence" value="ECO:0007669"/>
    <property type="project" value="TreeGrafter"/>
</dbReference>
<dbReference type="InterPro" id="IPR017853">
    <property type="entry name" value="GH"/>
</dbReference>
<dbReference type="Gene3D" id="2.60.40.1180">
    <property type="entry name" value="Golgi alpha-mannosidase II"/>
    <property type="match status" value="1"/>
</dbReference>
<keyword evidence="4" id="KW-1185">Reference proteome</keyword>
<dbReference type="GO" id="GO:0015180">
    <property type="term" value="F:L-alanine transmembrane transporter activity"/>
    <property type="evidence" value="ECO:0007669"/>
    <property type="project" value="TreeGrafter"/>
</dbReference>
<dbReference type="InterPro" id="IPR031984">
    <property type="entry name" value="SLC3A2_N"/>
</dbReference>
<feature type="transmembrane region" description="Helical" evidence="2">
    <location>
        <begin position="94"/>
        <end position="117"/>
    </location>
</feature>
<keyword evidence="2" id="KW-0472">Membrane</keyword>
<feature type="region of interest" description="Disordered" evidence="1">
    <location>
        <begin position="1"/>
        <end position="67"/>
    </location>
</feature>
<evidence type="ECO:0000256" key="2">
    <source>
        <dbReference type="SAM" id="Phobius"/>
    </source>
</evidence>
<dbReference type="GO" id="GO:1904273">
    <property type="term" value="P:L-alanine import across plasma membrane"/>
    <property type="evidence" value="ECO:0007669"/>
    <property type="project" value="TreeGrafter"/>
</dbReference>
<evidence type="ECO:0000313" key="5">
    <source>
        <dbReference type="RefSeq" id="XP_027202015.1"/>
    </source>
</evidence>
<evidence type="ECO:0000259" key="3">
    <source>
        <dbReference type="Pfam" id="PF16028"/>
    </source>
</evidence>
<dbReference type="PANTHER" id="PTHR46673:SF1">
    <property type="entry name" value="4F2 CELL-SURFACE ANTIGEN HEAVY CHAIN"/>
    <property type="match status" value="1"/>
</dbReference>
<sequence>MANSPDHSPVDDSIDPDKEARMLLNPPTDSVQFTTTNSATAPRDPTNGQVLLSPTGSNGGVPNSPSAIRSGVGMTKQELMKYANDPFWVRLRTFLFILFWVIWFAMLIGSVIIVAMAPGCPATASLPWWKKSSIMQLYLGETPPTNRSIYVGQLSQKLDNVESRLQELADKNVDTIIIGPFDAYILMDAPNENNSTIDSINVLRSKIQSLAKNDKEIKVIVSLRLQQTPETFHWFNWSKSNQSDYEDAYIWSNEKPKTQYYKYDVDRLQYVALGSNDSPLLNYGSAKVRELIHNTILEWMKTKIEGIQNGAIWIQDPTTGELNKSKEAELDMKRSVKTAGQNKVFLITDQQLAESAFDDGEEEASFDMAPDSKFWEDLQKEFKPDPEKGLKELFERRFAPYIEHDQKSMNDQNKTESDILVTRENVGKHWRSYQISHPADPINRINREWGLSMAEGALIAIYMMPRVTPVLQFDLVAIPDIQSILNKSTIPEKMLKLRQDYPETFLAGRTILPKVQGSSTIFALYRGAKKDNGYLLLINQQTKQQTISIDSNELPYQDTVISRRVILVNSDSQTKDSIIGIDINLGQIKMDAKQTLLIEFSVN</sequence>
<accession>A0A6P6Y9N3</accession>
<feature type="domain" description="Solute carrier family 3 member 2 N-terminal" evidence="3">
    <location>
        <begin position="71"/>
        <end position="134"/>
    </location>
</feature>
<dbReference type="GO" id="GO:1903801">
    <property type="term" value="P:L-leucine import across plasma membrane"/>
    <property type="evidence" value="ECO:0007669"/>
    <property type="project" value="TreeGrafter"/>
</dbReference>
<dbReference type="GO" id="GO:0016323">
    <property type="term" value="C:basolateral plasma membrane"/>
    <property type="evidence" value="ECO:0007669"/>
    <property type="project" value="TreeGrafter"/>
</dbReference>
<name>A0A6P6Y9N3_DERPT</name>